<keyword evidence="1" id="KW-1133">Transmembrane helix</keyword>
<dbReference type="Proteomes" id="UP000637628">
    <property type="component" value="Unassembled WGS sequence"/>
</dbReference>
<comment type="caution">
    <text evidence="2">The sequence shown here is derived from an EMBL/GenBank/DDBJ whole genome shotgun (WGS) entry which is preliminary data.</text>
</comment>
<feature type="transmembrane region" description="Helical" evidence="1">
    <location>
        <begin position="6"/>
        <end position="28"/>
    </location>
</feature>
<keyword evidence="3" id="KW-1185">Reference proteome</keyword>
<evidence type="ECO:0000313" key="2">
    <source>
        <dbReference type="EMBL" id="GIE06523.1"/>
    </source>
</evidence>
<keyword evidence="1" id="KW-0812">Transmembrane</keyword>
<name>A0ABQ3Z9L4_9ACTN</name>
<keyword evidence="1" id="KW-0472">Membrane</keyword>
<accession>A0ABQ3Z9L4</accession>
<reference evidence="2 3" key="1">
    <citation type="submission" date="2021-01" db="EMBL/GenBank/DDBJ databases">
        <title>Whole genome shotgun sequence of Actinoplanes durhamensis NBRC 14914.</title>
        <authorList>
            <person name="Komaki H."/>
            <person name="Tamura T."/>
        </authorList>
    </citation>
    <scope>NUCLEOTIDE SEQUENCE [LARGE SCALE GENOMIC DNA]</scope>
    <source>
        <strain evidence="2 3">NBRC 14914</strain>
    </source>
</reference>
<organism evidence="2 3">
    <name type="scientific">Paractinoplanes durhamensis</name>
    <dbReference type="NCBI Taxonomy" id="113563"/>
    <lineage>
        <taxon>Bacteria</taxon>
        <taxon>Bacillati</taxon>
        <taxon>Actinomycetota</taxon>
        <taxon>Actinomycetes</taxon>
        <taxon>Micromonosporales</taxon>
        <taxon>Micromonosporaceae</taxon>
        <taxon>Paractinoplanes</taxon>
    </lineage>
</organism>
<evidence type="ECO:0000313" key="3">
    <source>
        <dbReference type="Proteomes" id="UP000637628"/>
    </source>
</evidence>
<protein>
    <submittedName>
        <fullName evidence="2">Uncharacterized protein</fullName>
    </submittedName>
</protein>
<proteinExistence type="predicted"/>
<dbReference type="RefSeq" id="WP_203734379.1">
    <property type="nucleotide sequence ID" value="NZ_BAAATX010000020.1"/>
</dbReference>
<dbReference type="EMBL" id="BOML01000064">
    <property type="protein sequence ID" value="GIE06523.1"/>
    <property type="molecule type" value="Genomic_DNA"/>
</dbReference>
<evidence type="ECO:0000256" key="1">
    <source>
        <dbReference type="SAM" id="Phobius"/>
    </source>
</evidence>
<sequence>MPENLSAGVIIEAISCLLSGLALTAAAIQTRFTKWTYQLAATTELESVMKKKREDMIKFASGLLRGICVLCGECGPDVERAIARDADRIVTRAEVRVRQKHAGSSSILTPGAVARDLRDFVWHEVMGHCNAAVCPAAPRDCTYRIV</sequence>
<gene>
    <name evidence="2" type="ORF">Adu01nite_78730</name>
</gene>